<dbReference type="PROSITE" id="PS50880">
    <property type="entry name" value="TOPRIM"/>
    <property type="match status" value="1"/>
</dbReference>
<proteinExistence type="inferred from homology"/>
<dbReference type="InterPro" id="IPR034137">
    <property type="entry name" value="TOPRIM_RecR"/>
</dbReference>
<dbReference type="NCBIfam" id="TIGR00615">
    <property type="entry name" value="recR"/>
    <property type="match status" value="1"/>
</dbReference>
<dbReference type="InterPro" id="IPR006171">
    <property type="entry name" value="TOPRIM_dom"/>
</dbReference>
<sequence length="195" mass="21096">MSLLSQLMNALQILPGVGPKSAQRICFNLLQKNKDKAVKLAAILNQACEQIGECQRCRTLTENDICKICLSDKRNPSQLCIVETPADLMQIEQATDYSGTYFVLHGHLSPLDGLGPDELGFPKLVDILAKEPINEVIMATNSTLEGQTTAQYIAQMCSKAKIKATGLAHGVPLGGELEYVDANTIAHAFGGREVL</sequence>
<dbReference type="GO" id="GO:0008270">
    <property type="term" value="F:zinc ion binding"/>
    <property type="evidence" value="ECO:0007669"/>
    <property type="project" value="UniProtKB-KW"/>
</dbReference>
<keyword evidence="3" id="KW-0863">Zinc-finger</keyword>
<dbReference type="Pfam" id="PF21175">
    <property type="entry name" value="RecR_C"/>
    <property type="match status" value="1"/>
</dbReference>
<dbReference type="InterPro" id="IPR015967">
    <property type="entry name" value="Rcmb_RecR_Znf"/>
</dbReference>
<dbReference type="Pfam" id="PF02132">
    <property type="entry name" value="RecR_ZnF"/>
    <property type="match status" value="1"/>
</dbReference>
<evidence type="ECO:0000256" key="5">
    <source>
        <dbReference type="ARBA" id="ARBA00023172"/>
    </source>
</evidence>
<reference evidence="8" key="1">
    <citation type="submission" date="2018-06" db="EMBL/GenBank/DDBJ databases">
        <authorList>
            <person name="Zhirakovskaya E."/>
        </authorList>
    </citation>
    <scope>NUCLEOTIDE SEQUENCE</scope>
</reference>
<keyword evidence="4" id="KW-0862">Zinc</keyword>
<dbReference type="HAMAP" id="MF_00017">
    <property type="entry name" value="RecR"/>
    <property type="match status" value="1"/>
</dbReference>
<dbReference type="Gene3D" id="3.40.1360.10">
    <property type="match status" value="1"/>
</dbReference>
<dbReference type="InterPro" id="IPR000093">
    <property type="entry name" value="DNA_Rcmb_RecR"/>
</dbReference>
<keyword evidence="6" id="KW-0234">DNA repair</keyword>
<accession>A0A3B0VK99</accession>
<organism evidence="8">
    <name type="scientific">hydrothermal vent metagenome</name>
    <dbReference type="NCBI Taxonomy" id="652676"/>
    <lineage>
        <taxon>unclassified sequences</taxon>
        <taxon>metagenomes</taxon>
        <taxon>ecological metagenomes</taxon>
    </lineage>
</organism>
<evidence type="ECO:0000259" key="7">
    <source>
        <dbReference type="PROSITE" id="PS50880"/>
    </source>
</evidence>
<dbReference type="InterPro" id="IPR023627">
    <property type="entry name" value="Rcmb_RecR"/>
</dbReference>
<evidence type="ECO:0000256" key="4">
    <source>
        <dbReference type="ARBA" id="ARBA00022833"/>
    </source>
</evidence>
<feature type="domain" description="Toprim" evidence="7">
    <location>
        <begin position="77"/>
        <end position="172"/>
    </location>
</feature>
<evidence type="ECO:0000256" key="2">
    <source>
        <dbReference type="ARBA" id="ARBA00022763"/>
    </source>
</evidence>
<dbReference type="CDD" id="cd01025">
    <property type="entry name" value="TOPRIM_recR"/>
    <property type="match status" value="1"/>
</dbReference>
<evidence type="ECO:0000256" key="6">
    <source>
        <dbReference type="ARBA" id="ARBA00023204"/>
    </source>
</evidence>
<dbReference type="PANTHER" id="PTHR30446:SF0">
    <property type="entry name" value="RECOMBINATION PROTEIN RECR"/>
    <property type="match status" value="1"/>
</dbReference>
<dbReference type="SUPFAM" id="SSF111304">
    <property type="entry name" value="Recombination protein RecR"/>
    <property type="match status" value="1"/>
</dbReference>
<protein>
    <submittedName>
        <fullName evidence="8">Recombination protein RecR</fullName>
    </submittedName>
</protein>
<keyword evidence="1" id="KW-0479">Metal-binding</keyword>
<dbReference type="AlphaFoldDB" id="A0A3B0VK99"/>
<dbReference type="Gene3D" id="6.10.250.240">
    <property type="match status" value="1"/>
</dbReference>
<name>A0A3B0VK99_9ZZZZ</name>
<dbReference type="Pfam" id="PF13662">
    <property type="entry name" value="Toprim_4"/>
    <property type="match status" value="1"/>
</dbReference>
<dbReference type="Pfam" id="PF21176">
    <property type="entry name" value="RecR_HhH"/>
    <property type="match status" value="1"/>
</dbReference>
<dbReference type="EMBL" id="UOEW01000231">
    <property type="protein sequence ID" value="VAW39462.1"/>
    <property type="molecule type" value="Genomic_DNA"/>
</dbReference>
<dbReference type="GO" id="GO:0006310">
    <property type="term" value="P:DNA recombination"/>
    <property type="evidence" value="ECO:0007669"/>
    <property type="project" value="UniProtKB-KW"/>
</dbReference>
<dbReference type="Gene3D" id="1.10.8.420">
    <property type="entry name" value="RecR Domain 1"/>
    <property type="match status" value="1"/>
</dbReference>
<keyword evidence="2" id="KW-0227">DNA damage</keyword>
<keyword evidence="5" id="KW-0233">DNA recombination</keyword>
<evidence type="ECO:0000313" key="8">
    <source>
        <dbReference type="EMBL" id="VAW39462.1"/>
    </source>
</evidence>
<dbReference type="SMART" id="SM00493">
    <property type="entry name" value="TOPRIM"/>
    <property type="match status" value="1"/>
</dbReference>
<dbReference type="GO" id="GO:0006281">
    <property type="term" value="P:DNA repair"/>
    <property type="evidence" value="ECO:0007669"/>
    <property type="project" value="UniProtKB-KW"/>
</dbReference>
<gene>
    <name evidence="8" type="ORF">MNBD_GAMMA01-2314</name>
</gene>
<evidence type="ECO:0000256" key="1">
    <source>
        <dbReference type="ARBA" id="ARBA00022723"/>
    </source>
</evidence>
<dbReference type="GO" id="GO:0003677">
    <property type="term" value="F:DNA binding"/>
    <property type="evidence" value="ECO:0007669"/>
    <property type="project" value="InterPro"/>
</dbReference>
<evidence type="ECO:0000256" key="3">
    <source>
        <dbReference type="ARBA" id="ARBA00022771"/>
    </source>
</evidence>
<dbReference type="PANTHER" id="PTHR30446">
    <property type="entry name" value="RECOMBINATION PROTEIN RECR"/>
    <property type="match status" value="1"/>
</dbReference>
<dbReference type="PROSITE" id="PS01300">
    <property type="entry name" value="RECR"/>
    <property type="match status" value="1"/>
</dbReference>